<dbReference type="PANTHER" id="PTHR35369:SF2">
    <property type="entry name" value="BLR3025 PROTEIN"/>
    <property type="match status" value="1"/>
</dbReference>
<evidence type="ECO:0000259" key="3">
    <source>
        <dbReference type="Pfam" id="PF00817"/>
    </source>
</evidence>
<dbReference type="Proteomes" id="UP000612361">
    <property type="component" value="Unassembled WGS sequence"/>
</dbReference>
<proteinExistence type="inferred from homology"/>
<keyword evidence="2" id="KW-0227">DNA damage</keyword>
<dbReference type="GO" id="GO:0006281">
    <property type="term" value="P:DNA repair"/>
    <property type="evidence" value="ECO:0007669"/>
    <property type="project" value="InterPro"/>
</dbReference>
<dbReference type="CDD" id="cd03468">
    <property type="entry name" value="PolY_like"/>
    <property type="match status" value="1"/>
</dbReference>
<evidence type="ECO:0000313" key="5">
    <source>
        <dbReference type="Proteomes" id="UP000612361"/>
    </source>
</evidence>
<comment type="similarity">
    <text evidence="1">Belongs to the DNA polymerase type-Y family.</text>
</comment>
<sequence>MSPSSNTNPAQAVAERKPSLWVALHFPHLALEACIPRWEWQQHDQGSVILQQQRVLAMSPMAHAAGIRTGMRRGGVQMLLPDASFFPCDSRKQQDLLQAAALALLQYTPSVALHGNAGIVLEVSSSLRLFGGIRRLRQRIRMTMHALGLSVSLACAPFSKAAALLALHAAECGKAACYCLSQRKLVTVLDPLPVHTLSQAQAYLDMLQGLACHQLQDLQKLPRAGLQRRCGAALLQELDQAYGREMTLHPWVVASEHFHSKRELAGRLERSDQLLPYVQALLTQLCSWLRLQQLALSQLRLRLHHERGRSAIAPSQLNIMLAEPSWQEAHLQLLVRERLQQLRLSGPVIALELEATETAKRQLHSEDLFPEPGGKPEDHQRLLSLLVARLGEHQVLQAAPLADYRPEIANQWVSVLHKKSAQAYATASAAHALLRPVWLLSQPLALTLRQHQPWYAGSVLTLISPAERIEAGWWSDGTQVRDYFIASHARHQLYWIYRERNVTQTDGDTIALSWFLHGIFG</sequence>
<dbReference type="SUPFAM" id="SSF56672">
    <property type="entry name" value="DNA/RNA polymerases"/>
    <property type="match status" value="1"/>
</dbReference>
<dbReference type="AlphaFoldDB" id="A0A923I0V3"/>
<dbReference type="InterPro" id="IPR050356">
    <property type="entry name" value="SulA_CellDiv_inhibitor"/>
</dbReference>
<dbReference type="Gene3D" id="3.40.1170.60">
    <property type="match status" value="1"/>
</dbReference>
<name>A0A923I0V3_9BURK</name>
<evidence type="ECO:0000313" key="4">
    <source>
        <dbReference type="EMBL" id="MBC3935596.1"/>
    </source>
</evidence>
<evidence type="ECO:0000256" key="1">
    <source>
        <dbReference type="ARBA" id="ARBA00010945"/>
    </source>
</evidence>
<keyword evidence="5" id="KW-1185">Reference proteome</keyword>
<feature type="domain" description="UmuC" evidence="3">
    <location>
        <begin position="48"/>
        <end position="162"/>
    </location>
</feature>
<dbReference type="Pfam" id="PF00817">
    <property type="entry name" value="IMS"/>
    <property type="match status" value="1"/>
</dbReference>
<comment type="caution">
    <text evidence="4">The sequence shown here is derived from an EMBL/GenBank/DDBJ whole genome shotgun (WGS) entry which is preliminary data.</text>
</comment>
<dbReference type="Gene3D" id="3.30.70.270">
    <property type="match status" value="1"/>
</dbReference>
<dbReference type="InterPro" id="IPR043502">
    <property type="entry name" value="DNA/RNA_pol_sf"/>
</dbReference>
<gene>
    <name evidence="4" type="ORF">H8K47_09495</name>
</gene>
<evidence type="ECO:0000256" key="2">
    <source>
        <dbReference type="ARBA" id="ARBA00022763"/>
    </source>
</evidence>
<dbReference type="EMBL" id="JACOGG010000008">
    <property type="protein sequence ID" value="MBC3935596.1"/>
    <property type="molecule type" value="Genomic_DNA"/>
</dbReference>
<dbReference type="InterPro" id="IPR043128">
    <property type="entry name" value="Rev_trsase/Diguanyl_cyclase"/>
</dbReference>
<dbReference type="PANTHER" id="PTHR35369">
    <property type="entry name" value="BLR3025 PROTEIN-RELATED"/>
    <property type="match status" value="1"/>
</dbReference>
<protein>
    <submittedName>
        <fullName evidence="4">DNA polymerase Y family protein</fullName>
    </submittedName>
</protein>
<reference evidence="4" key="1">
    <citation type="submission" date="2020-08" db="EMBL/GenBank/DDBJ databases">
        <title>Novel species isolated from subtropical streams in China.</title>
        <authorList>
            <person name="Lu H."/>
        </authorList>
    </citation>
    <scope>NUCLEOTIDE SEQUENCE</scope>
    <source>
        <strain evidence="4">CY7W</strain>
    </source>
</reference>
<dbReference type="InterPro" id="IPR001126">
    <property type="entry name" value="UmuC"/>
</dbReference>
<organism evidence="4 5">
    <name type="scientific">Undibacterium rugosum</name>
    <dbReference type="NCBI Taxonomy" id="2762291"/>
    <lineage>
        <taxon>Bacteria</taxon>
        <taxon>Pseudomonadati</taxon>
        <taxon>Pseudomonadota</taxon>
        <taxon>Betaproteobacteria</taxon>
        <taxon>Burkholderiales</taxon>
        <taxon>Oxalobacteraceae</taxon>
        <taxon>Undibacterium</taxon>
    </lineage>
</organism>
<dbReference type="RefSeq" id="WP_186881162.1">
    <property type="nucleotide sequence ID" value="NZ_JACOGG010000008.1"/>
</dbReference>
<accession>A0A923I0V3</accession>